<keyword evidence="6" id="KW-1185">Reference proteome</keyword>
<dbReference type="NCBIfam" id="TIGR01643">
    <property type="entry name" value="YD_repeat_2x"/>
    <property type="match status" value="4"/>
</dbReference>
<accession>A0A4R1XCY8</accession>
<name>A0A4R1XCY8_ACICA</name>
<feature type="domain" description="RHS protein conserved region" evidence="2">
    <location>
        <begin position="1295"/>
        <end position="1330"/>
    </location>
</feature>
<dbReference type="OrthoDB" id="9816400at2"/>
<dbReference type="InterPro" id="IPR001826">
    <property type="entry name" value="RHS"/>
</dbReference>
<dbReference type="Pfam" id="PF03527">
    <property type="entry name" value="RHS"/>
    <property type="match status" value="1"/>
</dbReference>
<dbReference type="Pfam" id="PF25023">
    <property type="entry name" value="TEN_YD-shell"/>
    <property type="match status" value="2"/>
</dbReference>
<dbReference type="Pfam" id="PF05593">
    <property type="entry name" value="RHS_repeat"/>
    <property type="match status" value="2"/>
</dbReference>
<dbReference type="PANTHER" id="PTHR32305">
    <property type="match status" value="1"/>
</dbReference>
<sequence>MSNENKQQPSIQLAVFNLASMTSIADLQLLAHQIEAYLQVCGQTTLQQVQANAQVPMVANSFALTGSVLDLLLYATEAKKDAAGVQQTALLSMNLIGLFLEPKTEAHVRMALRPMFALMAECLYPENGALKDSDLRRLELHLNDKMAGDLEKFLVETQGKLASLLSSATTLGMAILKSLTLPAVAVPSMPTALASATAEKRDPKAQFLNWATPLIDLIGAPAQADLTPRIEPNTSSRLQQHTTQAMATLATVIQQQANAGQQYSLAWLLQQTLSALKAQQNKGNASVPITQTGEYERHTQGDTLEVVSLQANALNAPPCETIESQSDRSISYAIGTERVDHSDFYLPKLGFAFSRLYSSQLAELDDSAMGARWMTPFSTQIIQSETGFILIDAKGRKHRLPSSILSKVYDVPYEGISINVLENGNLIVNFGSAWYFHFQSFDQGMSYQLVLEQNSKTDELVVLNYLLANEHTFLQSIDFKLKRAAQTVKFAYNPQMKLIAVFLDEDAEPLARYDYDTQGNLITAVDQNGQTRSYEYNAHHQLTRYTDRTGRGQNVRYESTLANAKAIEEWADDGSFHTRLEWHPRLRQVAVYNADNIPTYYYFDLDGFTYRTRLADGRESWYSRDQQKRITRQIDFFGLETEQQYNDKGQLAKVIQPNGGVIRFAYDDQGQLVETKDPEGNLWRQEYDAMGNVTKQIDPLKRSTQFKYNNDNQVVEVIDAKGGSKKIQYNDLGQMTSFSDCSGKTSSWEYDQQGQLLAETSAEGQTVQYQYSQAGQDKGQLQAIIYPDGLKESFERDAEGRLLKHWDTQGKVTQYRYNALGLVQQRIDANQHQIGYSWDRAGRLKKLSNQNHAEYLFDYNQYGQLIREQAFDGEEKYFKYSELGLLAESQQPNIKTLFHYAVDGQLIGKQFVNIHTGQSQSQTFGYNLNNQLSLASNEHSQIQYYYDKVGQLVTEHQHYKLPNLKPMTAALRYQYDELGNLTKTIRPDGQEHALLSYGSGHVYAVALNRQDLVGFKRDDLHRETERFLANGLIQSSVYNDVGLLSSQRIYPETQTGQALQTQQQATQHYQAQRDYHYDKNYLLTQVDDSRLGQMNYQYDPVGRLIKTQSAHLKESFSFDPAGNLIDPTSTQDSVVKNNLLKRYQGAYYRYDAQGNVIEKTHAGQNLKLYWDNLNRLRSSEQNGQSTQYGYDVFGRRLFKQTGNSPHNQGLTVFGWDGDLMIWESLQSSDETQSYTKHYVYEPNSFVPLVQAGYQGFIKLIDTPDYSQPSDRPYSMRADPVWKTDTRSKRAELQRVAFYHCDQVGTPQALSNEKGELIWDASLNTWGQALEIKTSDNLLEQTNIRFQGQYYDNETGLHYNRYRYYEPHSARYVGKDPIGLDGGVNTSAYVSDPNAWVDPMGLKDEMSQINRVYNYYESCRKDGTCAQPDYISCGANLPLFQVPANLAVNLHNGNIYAGSNASKDLIKEIYIQKISQVKKFKFKGSMSCMIYSIKNIPAGMSRENATDQSLDGMGVSFTETAGPFVFGGEKPFIFAEDPRTKQMVLSKDIDQNMYAVGVGFGMGAGVDMGGGLMYKVGNIYDIVPNKTINFPENYTGPTTSMPDVGGAYSKIPK</sequence>
<dbReference type="Pfam" id="PF20148">
    <property type="entry name" value="DUF6531"/>
    <property type="match status" value="1"/>
</dbReference>
<reference evidence="5 6" key="1">
    <citation type="submission" date="2019-03" db="EMBL/GenBank/DDBJ databases">
        <title>Genomic analyses of the natural microbiome of Caenorhabditis elegans.</title>
        <authorList>
            <person name="Samuel B."/>
        </authorList>
    </citation>
    <scope>NUCLEOTIDE SEQUENCE [LARGE SCALE GENOMIC DNA]</scope>
    <source>
        <strain evidence="5 6">JUb89</strain>
    </source>
</reference>
<keyword evidence="1" id="KW-0677">Repeat</keyword>
<dbReference type="InterPro" id="IPR031325">
    <property type="entry name" value="RHS_repeat"/>
</dbReference>
<dbReference type="NCBIfam" id="TIGR03696">
    <property type="entry name" value="Rhs_assc_core"/>
    <property type="match status" value="1"/>
</dbReference>
<dbReference type="PANTHER" id="PTHR32305:SF15">
    <property type="entry name" value="PROTEIN RHSA-RELATED"/>
    <property type="match status" value="1"/>
</dbReference>
<dbReference type="InterPro" id="IPR006530">
    <property type="entry name" value="YD"/>
</dbReference>
<evidence type="ECO:0000259" key="3">
    <source>
        <dbReference type="Pfam" id="PF20148"/>
    </source>
</evidence>
<dbReference type="PRINTS" id="PR00394">
    <property type="entry name" value="RHSPROTEIN"/>
</dbReference>
<dbReference type="InterPro" id="IPR022385">
    <property type="entry name" value="Rhs_assc_core"/>
</dbReference>
<dbReference type="EMBL" id="SLVJ01000040">
    <property type="protein sequence ID" value="TCM59610.1"/>
    <property type="molecule type" value="Genomic_DNA"/>
</dbReference>
<dbReference type="InterPro" id="IPR050708">
    <property type="entry name" value="T6SS_VgrG/RHS"/>
</dbReference>
<evidence type="ECO:0000259" key="4">
    <source>
        <dbReference type="Pfam" id="PF25023"/>
    </source>
</evidence>
<dbReference type="Proteomes" id="UP000294963">
    <property type="component" value="Unassembled WGS sequence"/>
</dbReference>
<evidence type="ECO:0000256" key="1">
    <source>
        <dbReference type="ARBA" id="ARBA00022737"/>
    </source>
</evidence>
<feature type="domain" description="Teneurin-like YD-shell" evidence="4">
    <location>
        <begin position="622"/>
        <end position="774"/>
    </location>
</feature>
<dbReference type="Gene3D" id="2.180.10.10">
    <property type="entry name" value="RHS repeat-associated core"/>
    <property type="match status" value="3"/>
</dbReference>
<dbReference type="CDD" id="cd20743">
    <property type="entry name" value="FIX_RhsA-like"/>
    <property type="match status" value="1"/>
</dbReference>
<evidence type="ECO:0000313" key="5">
    <source>
        <dbReference type="EMBL" id="TCM59610.1"/>
    </source>
</evidence>
<comment type="caution">
    <text evidence="5">The sequence shown here is derived from an EMBL/GenBank/DDBJ whole genome shotgun (WGS) entry which is preliminary data.</text>
</comment>
<dbReference type="InterPro" id="IPR045351">
    <property type="entry name" value="DUF6531"/>
</dbReference>
<proteinExistence type="predicted"/>
<dbReference type="SUPFAM" id="SSF69322">
    <property type="entry name" value="Tricorn protease domain 2"/>
    <property type="match status" value="1"/>
</dbReference>
<evidence type="ECO:0000313" key="6">
    <source>
        <dbReference type="Proteomes" id="UP000294963"/>
    </source>
</evidence>
<organism evidence="5 6">
    <name type="scientific">Acinetobacter calcoaceticus</name>
    <dbReference type="NCBI Taxonomy" id="471"/>
    <lineage>
        <taxon>Bacteria</taxon>
        <taxon>Pseudomonadati</taxon>
        <taxon>Pseudomonadota</taxon>
        <taxon>Gammaproteobacteria</taxon>
        <taxon>Moraxellales</taxon>
        <taxon>Moraxellaceae</taxon>
        <taxon>Acinetobacter</taxon>
        <taxon>Acinetobacter calcoaceticus/baumannii complex</taxon>
    </lineage>
</organism>
<protein>
    <submittedName>
        <fullName evidence="5">RHS repeat-associated protein</fullName>
    </submittedName>
</protein>
<feature type="domain" description="DUF6531" evidence="3">
    <location>
        <begin position="329"/>
        <end position="399"/>
    </location>
</feature>
<gene>
    <name evidence="5" type="ORF">EC844_1409</name>
</gene>
<dbReference type="InterPro" id="IPR056823">
    <property type="entry name" value="TEN-like_YD-shell"/>
</dbReference>
<feature type="domain" description="Teneurin-like YD-shell" evidence="4">
    <location>
        <begin position="1045"/>
        <end position="1201"/>
    </location>
</feature>
<evidence type="ECO:0000259" key="2">
    <source>
        <dbReference type="Pfam" id="PF03527"/>
    </source>
</evidence>